<sequence>SSYLIYYRFQGDTIKAYDWLIDNGHAPPRKEKPTKPTEAAVPENQHEALNLLDKYAHMKITEETHVEKPVPILTVNSVGVLHTGELLTLSGESKSGKSALLSAIISKVLNNEAQGFEIIKTEKNEWPILHFDTEQPVHRHKNNLMYHIMKRAGLSKCPEQLMSYNLRSMAVLDRRAMVTEIIESAKIKFGGVFMVILDGSADFIMDTNSIEQSTDIVHWMLTLSTTYNCGVINVIHLNPSADGTYVKQRGHLG</sequence>
<organism evidence="1">
    <name type="scientific">marine sediment metagenome</name>
    <dbReference type="NCBI Taxonomy" id="412755"/>
    <lineage>
        <taxon>unclassified sequences</taxon>
        <taxon>metagenomes</taxon>
        <taxon>ecological metagenomes</taxon>
    </lineage>
</organism>
<gene>
    <name evidence="1" type="ORF">S01H1_63450</name>
</gene>
<reference evidence="1" key="1">
    <citation type="journal article" date="2014" name="Front. Microbiol.">
        <title>High frequency of phylogenetically diverse reductive dehalogenase-homologous genes in deep subseafloor sedimentary metagenomes.</title>
        <authorList>
            <person name="Kawai M."/>
            <person name="Futagami T."/>
            <person name="Toyoda A."/>
            <person name="Takaki Y."/>
            <person name="Nishi S."/>
            <person name="Hori S."/>
            <person name="Arai W."/>
            <person name="Tsubouchi T."/>
            <person name="Morono Y."/>
            <person name="Uchiyama I."/>
            <person name="Ito T."/>
            <person name="Fujiyama A."/>
            <person name="Inagaki F."/>
            <person name="Takami H."/>
        </authorList>
    </citation>
    <scope>NUCLEOTIDE SEQUENCE</scope>
    <source>
        <strain evidence="1">Expedition CK06-06</strain>
    </source>
</reference>
<feature type="non-terminal residue" evidence="1">
    <location>
        <position position="253"/>
    </location>
</feature>
<accession>X0WYA3</accession>
<dbReference type="SUPFAM" id="SSF52540">
    <property type="entry name" value="P-loop containing nucleoside triphosphate hydrolases"/>
    <property type="match status" value="1"/>
</dbReference>
<name>X0WYA3_9ZZZZ</name>
<dbReference type="InterPro" id="IPR027417">
    <property type="entry name" value="P-loop_NTPase"/>
</dbReference>
<dbReference type="Gene3D" id="3.40.50.300">
    <property type="entry name" value="P-loop containing nucleotide triphosphate hydrolases"/>
    <property type="match status" value="1"/>
</dbReference>
<evidence type="ECO:0000313" key="1">
    <source>
        <dbReference type="EMBL" id="GAG35690.1"/>
    </source>
</evidence>
<dbReference type="EMBL" id="BARS01041757">
    <property type="protein sequence ID" value="GAG35690.1"/>
    <property type="molecule type" value="Genomic_DNA"/>
</dbReference>
<feature type="non-terminal residue" evidence="1">
    <location>
        <position position="1"/>
    </location>
</feature>
<comment type="caution">
    <text evidence="1">The sequence shown here is derived from an EMBL/GenBank/DDBJ whole genome shotgun (WGS) entry which is preliminary data.</text>
</comment>
<protein>
    <submittedName>
        <fullName evidence="1">Uncharacterized protein</fullName>
    </submittedName>
</protein>
<dbReference type="AlphaFoldDB" id="X0WYA3"/>
<proteinExistence type="predicted"/>